<comment type="similarity">
    <text evidence="1 6">Belongs to the peptidase S8 family.</text>
</comment>
<keyword evidence="5 6" id="KW-0720">Serine protease</keyword>
<dbReference type="PROSITE" id="PS51892">
    <property type="entry name" value="SUBTILASE"/>
    <property type="match status" value="1"/>
</dbReference>
<protein>
    <submittedName>
        <fullName evidence="10">S8 family serine peptidase</fullName>
    </submittedName>
</protein>
<proteinExistence type="inferred from homology"/>
<organism evidence="10 11">
    <name type="scientific">Flavobacterium paronense</name>
    <dbReference type="NCBI Taxonomy" id="1392775"/>
    <lineage>
        <taxon>Bacteria</taxon>
        <taxon>Pseudomonadati</taxon>
        <taxon>Bacteroidota</taxon>
        <taxon>Flavobacteriia</taxon>
        <taxon>Flavobacteriales</taxon>
        <taxon>Flavobacteriaceae</taxon>
        <taxon>Flavobacterium</taxon>
    </lineage>
</organism>
<dbReference type="InterPro" id="IPR000209">
    <property type="entry name" value="Peptidase_S8/S53_dom"/>
</dbReference>
<dbReference type="PANTHER" id="PTHR43399">
    <property type="entry name" value="SUBTILISIN-RELATED"/>
    <property type="match status" value="1"/>
</dbReference>
<dbReference type="Proteomes" id="UP001589576">
    <property type="component" value="Unassembled WGS sequence"/>
</dbReference>
<dbReference type="InterPro" id="IPR023828">
    <property type="entry name" value="Peptidase_S8_Ser-AS"/>
</dbReference>
<evidence type="ECO:0000256" key="2">
    <source>
        <dbReference type="ARBA" id="ARBA00022670"/>
    </source>
</evidence>
<dbReference type="InterPro" id="IPR051048">
    <property type="entry name" value="Peptidase_S8/S53_subtilisin"/>
</dbReference>
<dbReference type="InterPro" id="IPR036116">
    <property type="entry name" value="FN3_sf"/>
</dbReference>
<dbReference type="SUPFAM" id="SSF49265">
    <property type="entry name" value="Fibronectin type III"/>
    <property type="match status" value="1"/>
</dbReference>
<evidence type="ECO:0000256" key="6">
    <source>
        <dbReference type="PROSITE-ProRule" id="PRU01240"/>
    </source>
</evidence>
<dbReference type="Gene3D" id="2.60.40.10">
    <property type="entry name" value="Immunoglobulins"/>
    <property type="match status" value="1"/>
</dbReference>
<feature type="active site" description="Charge relay system" evidence="6">
    <location>
        <position position="348"/>
    </location>
</feature>
<dbReference type="RefSeq" id="WP_290286558.1">
    <property type="nucleotide sequence ID" value="NZ_JAUFQN010000019.1"/>
</dbReference>
<reference evidence="10 11" key="1">
    <citation type="submission" date="2024-09" db="EMBL/GenBank/DDBJ databases">
        <authorList>
            <person name="Sun Q."/>
            <person name="Mori K."/>
        </authorList>
    </citation>
    <scope>NUCLEOTIDE SEQUENCE [LARGE SCALE GENOMIC DNA]</scope>
    <source>
        <strain evidence="10 11">CECT 8460</strain>
    </source>
</reference>
<dbReference type="Gene3D" id="2.60.120.380">
    <property type="match status" value="1"/>
</dbReference>
<feature type="domain" description="P/Homo B" evidence="9">
    <location>
        <begin position="745"/>
        <end position="895"/>
    </location>
</feature>
<accession>A0ABV5GEM2</accession>
<evidence type="ECO:0000256" key="1">
    <source>
        <dbReference type="ARBA" id="ARBA00011073"/>
    </source>
</evidence>
<evidence type="ECO:0000256" key="7">
    <source>
        <dbReference type="SAM" id="SignalP"/>
    </source>
</evidence>
<dbReference type="InterPro" id="IPR003961">
    <property type="entry name" value="FN3_dom"/>
</dbReference>
<evidence type="ECO:0000313" key="11">
    <source>
        <dbReference type="Proteomes" id="UP001589576"/>
    </source>
</evidence>
<feature type="signal peptide" evidence="7">
    <location>
        <begin position="1"/>
        <end position="20"/>
    </location>
</feature>
<feature type="chain" id="PRO_5045965450" evidence="7">
    <location>
        <begin position="21"/>
        <end position="981"/>
    </location>
</feature>
<evidence type="ECO:0000256" key="3">
    <source>
        <dbReference type="ARBA" id="ARBA00022729"/>
    </source>
</evidence>
<dbReference type="InterPro" id="IPR008979">
    <property type="entry name" value="Galactose-bd-like_sf"/>
</dbReference>
<dbReference type="InterPro" id="IPR036852">
    <property type="entry name" value="Peptidase_S8/S53_dom_sf"/>
</dbReference>
<dbReference type="PANTHER" id="PTHR43399:SF4">
    <property type="entry name" value="CELL WALL-ASSOCIATED PROTEASE"/>
    <property type="match status" value="1"/>
</dbReference>
<dbReference type="CDD" id="cd04842">
    <property type="entry name" value="Peptidases_S8_Kp43_protease"/>
    <property type="match status" value="1"/>
</dbReference>
<evidence type="ECO:0000313" key="10">
    <source>
        <dbReference type="EMBL" id="MFB9089542.1"/>
    </source>
</evidence>
<dbReference type="SUPFAM" id="SSF49785">
    <property type="entry name" value="Galactose-binding domain-like"/>
    <property type="match status" value="2"/>
</dbReference>
<dbReference type="InterPro" id="IPR013783">
    <property type="entry name" value="Ig-like_fold"/>
</dbReference>
<keyword evidence="3 7" id="KW-0732">Signal</keyword>
<evidence type="ECO:0000256" key="5">
    <source>
        <dbReference type="ARBA" id="ARBA00022825"/>
    </source>
</evidence>
<dbReference type="PROSITE" id="PS51829">
    <property type="entry name" value="P_HOMO_B"/>
    <property type="match status" value="1"/>
</dbReference>
<dbReference type="NCBIfam" id="TIGR04183">
    <property type="entry name" value="Por_Secre_tail"/>
    <property type="match status" value="1"/>
</dbReference>
<dbReference type="Pfam" id="PF00082">
    <property type="entry name" value="Peptidase_S8"/>
    <property type="match status" value="1"/>
</dbReference>
<evidence type="ECO:0000256" key="4">
    <source>
        <dbReference type="ARBA" id="ARBA00022801"/>
    </source>
</evidence>
<dbReference type="PROSITE" id="PS50853">
    <property type="entry name" value="FN3"/>
    <property type="match status" value="1"/>
</dbReference>
<name>A0ABV5GEM2_9FLAO</name>
<dbReference type="InterPro" id="IPR026444">
    <property type="entry name" value="Secre_tail"/>
</dbReference>
<comment type="caution">
    <text evidence="10">The sequence shown here is derived from an EMBL/GenBank/DDBJ whole genome shotgun (WGS) entry which is preliminary data.</text>
</comment>
<dbReference type="InterPro" id="IPR034058">
    <property type="entry name" value="TagA/B/C/D_pept_dom"/>
</dbReference>
<dbReference type="PROSITE" id="PS00138">
    <property type="entry name" value="SUBTILASE_SER"/>
    <property type="match status" value="1"/>
</dbReference>
<gene>
    <name evidence="10" type="ORF">ACFFUU_08025</name>
</gene>
<dbReference type="EMBL" id="JBHMFB010000016">
    <property type="protein sequence ID" value="MFB9089542.1"/>
    <property type="molecule type" value="Genomic_DNA"/>
</dbReference>
<feature type="domain" description="Fibronectin type-III" evidence="8">
    <location>
        <begin position="653"/>
        <end position="744"/>
    </location>
</feature>
<dbReference type="Gene3D" id="2.60.120.260">
    <property type="entry name" value="Galactose-binding domain-like"/>
    <property type="match status" value="1"/>
</dbReference>
<dbReference type="InterPro" id="IPR002884">
    <property type="entry name" value="P_dom"/>
</dbReference>
<sequence length="981" mass="104667">MKKNFFIFLAFIFVSNTIIAQSQADVKKIIANYDMAKLKNTEDFYRKKQEADKRKAIAVALQKNWPLIIKNTDGNFSELMRLSPEGLPIYYSTQNVNAAKSTRANHLNTGGSLGLNLNGQGMVVREWDGGNVRTTHTAFGGRVTVIDDPTNATTVMHSTHVCGTMVASATPATVKGMAYQANARTFNWDLDDSEAISEAQLGMLISNHSYGVPITSNGTTLPSWLIGSYSSDAYIWDELAYNAPYYLAVMSAGNDGTNNDNLEPLLFGYDKLVSNKTAKNNLVVASCADVTVAADGTVNPANVSISSFSSQGPTDDFRVKPDITGNGENLTSTSNTSNTATAAISGTSMASPNVAGTLVLVQQHYKNFTNNFMRAATLKGLACHTADDAGDVGPDPNFGWGLLNAKKAVETINANGLTSWISEENLNTGRAFTMTVNSNGTAPLIASITWTDLPGAINNGTLPANDTTPALVNDLDIRITKNTTTYFPWRMNPDPSSPAIRTGDNSVDNVEQVKIDAPTAGQYTITVSSKGTLVTGSQKYSLIITGINSSFAINSTSDNLSVCANQNAVYTFNYSQTGSGATTFSAVDLPTGATASFSPTSLSAAGTVTMTISGLSNVIPNEYFVGIRGTNATETETRYKSLRIYNAAFQSIALQNPTNGQSGLSTTTDLTWNSQANAQSYSVQVSLSPNFTSFVINDVVTINEYNLSGLSQATRYYWRVIPSNNCGDGLAANATVYSFATGTLSCDQTFTATDYSNNVIGTTPNSEAYVPLTITGGYTIGDINVNMDITHTWIGDITVTLEGPASIGTPIITLLDIPCGANQNINCTMDDDGGVSACSGTPAITGNIAPVDALSSLNTLPADGEWILRVLDHNNEDGGTINNFSINLCRVENVLSVVTNPFLNSSVYPNPTKGIVNVAIPALTDKATIKLYDIQGRQILSKETSEVYTSFGIENLQDGLYLVNIENEQGSITKKIILRRN</sequence>
<feature type="active site" description="Charge relay system" evidence="6">
    <location>
        <position position="128"/>
    </location>
</feature>
<keyword evidence="4 6" id="KW-0378">Hydrolase</keyword>
<dbReference type="Gene3D" id="3.40.50.200">
    <property type="entry name" value="Peptidase S8/S53 domain"/>
    <property type="match status" value="1"/>
</dbReference>
<evidence type="ECO:0000259" key="9">
    <source>
        <dbReference type="PROSITE" id="PS51829"/>
    </source>
</evidence>
<evidence type="ECO:0000259" key="8">
    <source>
        <dbReference type="PROSITE" id="PS50853"/>
    </source>
</evidence>
<feature type="active site" description="Charge relay system" evidence="6">
    <location>
        <position position="157"/>
    </location>
</feature>
<keyword evidence="11" id="KW-1185">Reference proteome</keyword>
<dbReference type="Pfam" id="PF18962">
    <property type="entry name" value="Por_Secre_tail"/>
    <property type="match status" value="1"/>
</dbReference>
<dbReference type="SUPFAM" id="SSF52743">
    <property type="entry name" value="Subtilisin-like"/>
    <property type="match status" value="1"/>
</dbReference>
<keyword evidence="2 6" id="KW-0645">Protease</keyword>